<proteinExistence type="inferred from homology"/>
<comment type="similarity">
    <text evidence="1">Belongs to the glycosyl hydrolase 13 family.</text>
</comment>
<dbReference type="AlphaFoldDB" id="A0A9X1S6X1"/>
<evidence type="ECO:0000256" key="1">
    <source>
        <dbReference type="ARBA" id="ARBA00008061"/>
    </source>
</evidence>
<keyword evidence="4" id="KW-0378">Hydrolase</keyword>
<dbReference type="Pfam" id="PF00128">
    <property type="entry name" value="Alpha-amylase"/>
    <property type="match status" value="1"/>
</dbReference>
<dbReference type="Proteomes" id="UP001139264">
    <property type="component" value="Unassembled WGS sequence"/>
</dbReference>
<dbReference type="SMART" id="SM00642">
    <property type="entry name" value="Aamy"/>
    <property type="match status" value="1"/>
</dbReference>
<comment type="caution">
    <text evidence="4">The sequence shown here is derived from an EMBL/GenBank/DDBJ whole genome shotgun (WGS) entry which is preliminary data.</text>
</comment>
<dbReference type="PANTHER" id="PTHR10357">
    <property type="entry name" value="ALPHA-AMYLASE FAMILY MEMBER"/>
    <property type="match status" value="1"/>
</dbReference>
<dbReference type="InterPro" id="IPR006047">
    <property type="entry name" value="GH13_cat_dom"/>
</dbReference>
<dbReference type="EMBL" id="JAJFZP010000010">
    <property type="protein sequence ID" value="MCC3270259.1"/>
    <property type="molecule type" value="Genomic_DNA"/>
</dbReference>
<dbReference type="EMBL" id="JAJFZP010000018">
    <property type="protein sequence ID" value="MCC3271030.1"/>
    <property type="molecule type" value="Genomic_DNA"/>
</dbReference>
<dbReference type="Pfam" id="PF11941">
    <property type="entry name" value="DUF3459"/>
    <property type="match status" value="1"/>
</dbReference>
<name>A0A9X1S6X1_9MICC</name>
<sequence>MDLINGTEQQMASGRETTWWRDALIYEVYVRSFADSNGDGIGDLPGVTSKLDYLAGLGVDALWLTPFFPSPQADGGYDVSDYRNVDPMYGTLADFKDLLAAAHSRNIRIIVDVVPNHCSDRHPDFEAALAAGPGSEERERFIFRDGAGRDGELPPSDWQSKFGGPAWERVPDGQWYLHIFSKEQPDFNWRHPGVRADFEHTLRFWSDLGVDGFRVDVAHGLMKDLELPLRNTFGADSAPLLSSPEGDDHPFWDRDEVHGVYRQWRKILDEYDPPRLAVAEAGVSLDRLPMYVRTDELDQAFNFFYLRSPWSPDVFRTVIDDALAGVARVGAATSWVLSNHDVVRHRTRYGLPTGTDVLRWSASNGTDPLPDDAAGRRRARASVLLTLALPGAAYLYQGEELGLPEVPDLPADCLQDPIFARTGGAEKGRDGCRVPLPWNADGPGLGFTDGVPWLPQPRNWGSYAASAQEHDAGSFLALYRQAAAVRRQVLATNPGPEISWQDFGADVLAFRRGRLLCLVNFGDRDVLLPAGKLILASESGTRAALATDTSAWLLTA</sequence>
<evidence type="ECO:0000313" key="3">
    <source>
        <dbReference type="EMBL" id="MCC3270259.1"/>
    </source>
</evidence>
<dbReference type="SUPFAM" id="SSF51445">
    <property type="entry name" value="(Trans)glycosidases"/>
    <property type="match status" value="1"/>
</dbReference>
<organism evidence="4 5">
    <name type="scientific">Arthrobacter gengyunqii</name>
    <dbReference type="NCBI Taxonomy" id="2886940"/>
    <lineage>
        <taxon>Bacteria</taxon>
        <taxon>Bacillati</taxon>
        <taxon>Actinomycetota</taxon>
        <taxon>Actinomycetes</taxon>
        <taxon>Micrococcales</taxon>
        <taxon>Micrococcaceae</taxon>
        <taxon>Arthrobacter</taxon>
    </lineage>
</organism>
<dbReference type="RefSeq" id="WP_227908516.1">
    <property type="nucleotide sequence ID" value="NZ_CP095461.1"/>
</dbReference>
<dbReference type="GO" id="GO:0009313">
    <property type="term" value="P:oligosaccharide catabolic process"/>
    <property type="evidence" value="ECO:0007669"/>
    <property type="project" value="TreeGrafter"/>
</dbReference>
<dbReference type="PANTHER" id="PTHR10357:SF179">
    <property type="entry name" value="NEUTRAL AND BASIC AMINO ACID TRANSPORT PROTEIN RBAT"/>
    <property type="match status" value="1"/>
</dbReference>
<evidence type="ECO:0000313" key="5">
    <source>
        <dbReference type="Proteomes" id="UP001139264"/>
    </source>
</evidence>
<evidence type="ECO:0000313" key="4">
    <source>
        <dbReference type="EMBL" id="MCC3271030.1"/>
    </source>
</evidence>
<reference evidence="4" key="1">
    <citation type="submission" date="2021-10" db="EMBL/GenBank/DDBJ databases">
        <title>Novel species in genus Arthrobacter.</title>
        <authorList>
            <person name="Liu Y."/>
        </authorList>
    </citation>
    <scope>NUCLEOTIDE SEQUENCE</scope>
    <source>
        <strain evidence="4">Zg-Y809</strain>
    </source>
</reference>
<feature type="domain" description="Glycosyl hydrolase family 13 catalytic" evidence="2">
    <location>
        <begin position="27"/>
        <end position="433"/>
    </location>
</feature>
<dbReference type="Gene3D" id="3.20.20.80">
    <property type="entry name" value="Glycosidases"/>
    <property type="match status" value="1"/>
</dbReference>
<dbReference type="GO" id="GO:0004556">
    <property type="term" value="F:alpha-amylase activity"/>
    <property type="evidence" value="ECO:0007669"/>
    <property type="project" value="TreeGrafter"/>
</dbReference>
<dbReference type="InterPro" id="IPR045857">
    <property type="entry name" value="O16G_dom_2"/>
</dbReference>
<evidence type="ECO:0000259" key="2">
    <source>
        <dbReference type="SMART" id="SM00642"/>
    </source>
</evidence>
<dbReference type="Gene3D" id="3.90.400.10">
    <property type="entry name" value="Oligo-1,6-glucosidase, Domain 2"/>
    <property type="match status" value="1"/>
</dbReference>
<dbReference type="InterPro" id="IPR017853">
    <property type="entry name" value="GH"/>
</dbReference>
<dbReference type="CDD" id="cd11332">
    <property type="entry name" value="AmyAc_OligoGlu_TS"/>
    <property type="match status" value="1"/>
</dbReference>
<accession>A0A9X1S6X1</accession>
<gene>
    <name evidence="3" type="ORF">LJ751_12975</name>
    <name evidence="4" type="ORF">LJ751_17020</name>
</gene>
<dbReference type="InterPro" id="IPR022567">
    <property type="entry name" value="DUF3459"/>
</dbReference>
<protein>
    <submittedName>
        <fullName evidence="4">Glycoside hydrolase family 13 protein</fullName>
    </submittedName>
</protein>